<dbReference type="InterPro" id="IPR011453">
    <property type="entry name" value="DUF1559"/>
</dbReference>
<dbReference type="Gene3D" id="3.30.700.10">
    <property type="entry name" value="Glycoprotein, Type 4 Pilin"/>
    <property type="match status" value="1"/>
</dbReference>
<dbReference type="NCBIfam" id="TIGR02532">
    <property type="entry name" value="IV_pilin_GFxxxE"/>
    <property type="match status" value="1"/>
</dbReference>
<dbReference type="PANTHER" id="PTHR30093">
    <property type="entry name" value="GENERAL SECRETION PATHWAY PROTEIN G"/>
    <property type="match status" value="1"/>
</dbReference>
<accession>A0ABT2ES92</accession>
<dbReference type="EMBL" id="JANUCP010000005">
    <property type="protein sequence ID" value="MCS3920529.1"/>
    <property type="molecule type" value="Genomic_DNA"/>
</dbReference>
<dbReference type="Proteomes" id="UP001204798">
    <property type="component" value="Unassembled WGS sequence"/>
</dbReference>
<keyword evidence="5" id="KW-1185">Reference proteome</keyword>
<organism evidence="4 5">
    <name type="scientific">Candidatus Fervidibacter sacchari</name>
    <dbReference type="NCBI Taxonomy" id="1448929"/>
    <lineage>
        <taxon>Bacteria</taxon>
        <taxon>Candidatus Fervidibacterota</taxon>
        <taxon>Candidatus Fervidibacter</taxon>
    </lineage>
</organism>
<dbReference type="RefSeq" id="WP_259100067.1">
    <property type="nucleotide sequence ID" value="NZ_CP130454.1"/>
</dbReference>
<dbReference type="Pfam" id="PF07963">
    <property type="entry name" value="N_methyl"/>
    <property type="match status" value="1"/>
</dbReference>
<name>A0ABT2ES92_9BACT</name>
<keyword evidence="2" id="KW-1133">Transmembrane helix</keyword>
<dbReference type="InterPro" id="IPR027558">
    <property type="entry name" value="Pre_pil_HX9DG_C"/>
</dbReference>
<evidence type="ECO:0000259" key="3">
    <source>
        <dbReference type="Pfam" id="PF07596"/>
    </source>
</evidence>
<proteinExistence type="predicted"/>
<comment type="caution">
    <text evidence="4">The sequence shown here is derived from an EMBL/GenBank/DDBJ whole genome shotgun (WGS) entry which is preliminary data.</text>
</comment>
<dbReference type="InterPro" id="IPR000983">
    <property type="entry name" value="Bac_GSPG_pilin"/>
</dbReference>
<dbReference type="PRINTS" id="PR00813">
    <property type="entry name" value="BCTERIALGSPG"/>
</dbReference>
<dbReference type="Pfam" id="PF07596">
    <property type="entry name" value="SBP_bac_10"/>
    <property type="match status" value="1"/>
</dbReference>
<evidence type="ECO:0000313" key="5">
    <source>
        <dbReference type="Proteomes" id="UP001204798"/>
    </source>
</evidence>
<dbReference type="InterPro" id="IPR045584">
    <property type="entry name" value="Pilin-like"/>
</dbReference>
<gene>
    <name evidence="4" type="ORF">M2350_002958</name>
</gene>
<feature type="transmembrane region" description="Helical" evidence="2">
    <location>
        <begin position="6"/>
        <end position="30"/>
    </location>
</feature>
<keyword evidence="1" id="KW-0488">Methylation</keyword>
<dbReference type="NCBIfam" id="TIGR04294">
    <property type="entry name" value="pre_pil_HX9DG"/>
    <property type="match status" value="1"/>
</dbReference>
<keyword evidence="2" id="KW-0812">Transmembrane</keyword>
<feature type="domain" description="DUF1559" evidence="3">
    <location>
        <begin position="32"/>
        <end position="117"/>
    </location>
</feature>
<keyword evidence="2" id="KW-0472">Membrane</keyword>
<protein>
    <submittedName>
        <fullName evidence="4">Prepilin-type N-terminal cleavage/methylation domain-containing protein/prepilin-type processing-associated H-X9-DG protein</fullName>
    </submittedName>
</protein>
<sequence length="216" mass="24038">MPVRKGWTLIELLTVIAIISVLAAILLPVLHQAREKARQATCISQLKQLASATLMYAQDHDEVLPCFWDYYDGEGKFGGWIFYSTFAQCLQGNFDPSKGSIYPYIRNAPIYTCPSDRCRQGNSYAYNGALSLNPVAKVGPGFHFGLSLAAIQEPANIIMFTEEETGHGSTDDGHHLPEGNYPTIRHHGRSNFAFCDGHVKALLPDNVPSQSFRYWP</sequence>
<dbReference type="SUPFAM" id="SSF54523">
    <property type="entry name" value="Pili subunits"/>
    <property type="match status" value="1"/>
</dbReference>
<reference evidence="4 5" key="1">
    <citation type="submission" date="2022-08" db="EMBL/GenBank/DDBJ databases">
        <title>Bacterial and archaeal communities from various locations to study Microbial Dark Matter (Phase II).</title>
        <authorList>
            <person name="Stepanauskas R."/>
        </authorList>
    </citation>
    <scope>NUCLEOTIDE SEQUENCE [LARGE SCALE GENOMIC DNA]</scope>
    <source>
        <strain evidence="4 5">PD1</strain>
    </source>
</reference>
<evidence type="ECO:0000313" key="4">
    <source>
        <dbReference type="EMBL" id="MCS3920529.1"/>
    </source>
</evidence>
<evidence type="ECO:0000256" key="2">
    <source>
        <dbReference type="SAM" id="Phobius"/>
    </source>
</evidence>
<dbReference type="InterPro" id="IPR012902">
    <property type="entry name" value="N_methyl_site"/>
</dbReference>
<evidence type="ECO:0000256" key="1">
    <source>
        <dbReference type="ARBA" id="ARBA00022481"/>
    </source>
</evidence>